<proteinExistence type="predicted"/>
<reference evidence="3 4" key="1">
    <citation type="submission" date="2023-03" db="EMBL/GenBank/DDBJ databases">
        <title>Draft genome sequence of Streptomyces sp. K1PA1 isolated from peat swamp forest in Thailand.</title>
        <authorList>
            <person name="Klaysubun C."/>
            <person name="Duangmal K."/>
        </authorList>
    </citation>
    <scope>NUCLEOTIDE SEQUENCE [LARGE SCALE GENOMIC DNA]</scope>
    <source>
        <strain evidence="3 4">K1PA1</strain>
    </source>
</reference>
<dbReference type="Pfam" id="PF13784">
    <property type="entry name" value="Fic_N"/>
    <property type="match status" value="1"/>
</dbReference>
<accession>A0ABT6AEP2</accession>
<dbReference type="InterPro" id="IPR003812">
    <property type="entry name" value="Fido"/>
</dbReference>
<keyword evidence="4" id="KW-1185">Reference proteome</keyword>
<dbReference type="PROSITE" id="PS51459">
    <property type="entry name" value="FIDO"/>
    <property type="match status" value="1"/>
</dbReference>
<protein>
    <submittedName>
        <fullName evidence="3">Fic family protein</fullName>
    </submittedName>
</protein>
<dbReference type="PANTHER" id="PTHR13504">
    <property type="entry name" value="FIDO DOMAIN-CONTAINING PROTEIN DDB_G0283145"/>
    <property type="match status" value="1"/>
</dbReference>
<name>A0ABT6AEP2_9ACTN</name>
<sequence length="402" mass="43262">MPDLLLGRPVRLSKELAAEVAEVEALVRELNAAEPTSPHLESFARFLLRSEAVASSRIEGVVASARAIALLELMMGRKPGEAASAKGIGEGAREVVNNVLTLREAVSTLTQTSAVTADDIHALQAALFAGTEVSELSGRPRDKQSWVGGDITSPRNAEFVPPPPSAVPDLMDDLAAFLSKDHPHPLVHAALVHAQFETIHPYFDGNGRTGRALIHTALARQRIATGHVLPISLSLLAHPAEYIAGLSAYRYVGAPDSTAAAEGTEAWIRVFLAATRDAVEEAKRFTDELAEMRFRWDHRLADFRESEGLRPQPRKGAAVLRCMEQLPGVPIVTARAAEALLGVTFPSASGALEELVGAGILTVKDPVKGERGERAFLATEVLDLINGAERRLRYTRWDLPSG</sequence>
<dbReference type="Gene3D" id="1.10.3290.10">
    <property type="entry name" value="Fido-like domain"/>
    <property type="match status" value="1"/>
</dbReference>
<evidence type="ECO:0000313" key="3">
    <source>
        <dbReference type="EMBL" id="MDF3303117.1"/>
    </source>
</evidence>
<dbReference type="SUPFAM" id="SSF140931">
    <property type="entry name" value="Fic-like"/>
    <property type="match status" value="1"/>
</dbReference>
<dbReference type="RefSeq" id="WP_276112660.1">
    <property type="nucleotide sequence ID" value="NZ_JARJBB010000041.1"/>
</dbReference>
<evidence type="ECO:0000256" key="1">
    <source>
        <dbReference type="SAM" id="MobiDB-lite"/>
    </source>
</evidence>
<dbReference type="InterPro" id="IPR040198">
    <property type="entry name" value="Fido_containing"/>
</dbReference>
<evidence type="ECO:0000313" key="4">
    <source>
        <dbReference type="Proteomes" id="UP001221150"/>
    </source>
</evidence>
<feature type="domain" description="Fido" evidence="2">
    <location>
        <begin position="115"/>
        <end position="273"/>
    </location>
</feature>
<dbReference type="Proteomes" id="UP001221150">
    <property type="component" value="Unassembled WGS sequence"/>
</dbReference>
<dbReference type="InterPro" id="IPR036597">
    <property type="entry name" value="Fido-like_dom_sf"/>
</dbReference>
<evidence type="ECO:0000259" key="2">
    <source>
        <dbReference type="PROSITE" id="PS51459"/>
    </source>
</evidence>
<dbReference type="InterPro" id="IPR025758">
    <property type="entry name" value="Fic/DOC_N"/>
</dbReference>
<gene>
    <name evidence="3" type="ORF">P3H78_31805</name>
</gene>
<feature type="region of interest" description="Disordered" evidence="1">
    <location>
        <begin position="139"/>
        <end position="162"/>
    </location>
</feature>
<organism evidence="3 4">
    <name type="scientific">Streptomyces tropicalis</name>
    <dbReference type="NCBI Taxonomy" id="3034234"/>
    <lineage>
        <taxon>Bacteria</taxon>
        <taxon>Bacillati</taxon>
        <taxon>Actinomycetota</taxon>
        <taxon>Actinomycetes</taxon>
        <taxon>Kitasatosporales</taxon>
        <taxon>Streptomycetaceae</taxon>
        <taxon>Streptomyces</taxon>
    </lineage>
</organism>
<dbReference type="Pfam" id="PF02661">
    <property type="entry name" value="Fic"/>
    <property type="match status" value="1"/>
</dbReference>
<dbReference type="EMBL" id="JARJBB010000041">
    <property type="protein sequence ID" value="MDF3303117.1"/>
    <property type="molecule type" value="Genomic_DNA"/>
</dbReference>
<comment type="caution">
    <text evidence="3">The sequence shown here is derived from an EMBL/GenBank/DDBJ whole genome shotgun (WGS) entry which is preliminary data.</text>
</comment>
<dbReference type="PANTHER" id="PTHR13504:SF38">
    <property type="entry name" value="FIDO DOMAIN-CONTAINING PROTEIN"/>
    <property type="match status" value="1"/>
</dbReference>